<comment type="caution">
    <text evidence="1">The sequence shown here is derived from an EMBL/GenBank/DDBJ whole genome shotgun (WGS) entry which is preliminary data.</text>
</comment>
<proteinExistence type="predicted"/>
<dbReference type="AlphaFoldDB" id="A0AAV1W742"/>
<dbReference type="EMBL" id="CAXHTB010000004">
    <property type="protein sequence ID" value="CAL0304844.1"/>
    <property type="molecule type" value="Genomic_DNA"/>
</dbReference>
<reference evidence="1 2" key="1">
    <citation type="submission" date="2024-03" db="EMBL/GenBank/DDBJ databases">
        <authorList>
            <person name="Martinez-Hernandez J."/>
        </authorList>
    </citation>
    <scope>NUCLEOTIDE SEQUENCE [LARGE SCALE GENOMIC DNA]</scope>
</reference>
<dbReference type="Proteomes" id="UP001497480">
    <property type="component" value="Unassembled WGS sequence"/>
</dbReference>
<evidence type="ECO:0000313" key="2">
    <source>
        <dbReference type="Proteomes" id="UP001497480"/>
    </source>
</evidence>
<organism evidence="1 2">
    <name type="scientific">Lupinus luteus</name>
    <name type="common">European yellow lupine</name>
    <dbReference type="NCBI Taxonomy" id="3873"/>
    <lineage>
        <taxon>Eukaryota</taxon>
        <taxon>Viridiplantae</taxon>
        <taxon>Streptophyta</taxon>
        <taxon>Embryophyta</taxon>
        <taxon>Tracheophyta</taxon>
        <taxon>Spermatophyta</taxon>
        <taxon>Magnoliopsida</taxon>
        <taxon>eudicotyledons</taxon>
        <taxon>Gunneridae</taxon>
        <taxon>Pentapetalae</taxon>
        <taxon>rosids</taxon>
        <taxon>fabids</taxon>
        <taxon>Fabales</taxon>
        <taxon>Fabaceae</taxon>
        <taxon>Papilionoideae</taxon>
        <taxon>50 kb inversion clade</taxon>
        <taxon>genistoids sensu lato</taxon>
        <taxon>core genistoids</taxon>
        <taxon>Genisteae</taxon>
        <taxon>Lupinus</taxon>
    </lineage>
</organism>
<accession>A0AAV1W742</accession>
<sequence>MIFFSRFLTLVMNTTITFLKLLVRVIDNLELTTRMLEMLMETSTLNIQVNMQISLMRMNGRLLSLDAQKMSLSW</sequence>
<gene>
    <name evidence="1" type="ORF">LLUT_LOCUS5904</name>
</gene>
<keyword evidence="2" id="KW-1185">Reference proteome</keyword>
<name>A0AAV1W742_LUPLU</name>
<evidence type="ECO:0000313" key="1">
    <source>
        <dbReference type="EMBL" id="CAL0304844.1"/>
    </source>
</evidence>
<protein>
    <submittedName>
        <fullName evidence="1">Uncharacterized protein</fullName>
    </submittedName>
</protein>